<dbReference type="AlphaFoldDB" id="A0A1Y1WHJ0"/>
<keyword evidence="3" id="KW-1185">Reference proteome</keyword>
<dbReference type="OrthoDB" id="5588677at2759"/>
<keyword evidence="1" id="KW-1133">Transmembrane helix</keyword>
<dbReference type="EMBL" id="MCFD01000002">
    <property type="protein sequence ID" value="ORX72967.1"/>
    <property type="molecule type" value="Genomic_DNA"/>
</dbReference>
<organism evidence="2 3">
    <name type="scientific">Linderina pennispora</name>
    <dbReference type="NCBI Taxonomy" id="61395"/>
    <lineage>
        <taxon>Eukaryota</taxon>
        <taxon>Fungi</taxon>
        <taxon>Fungi incertae sedis</taxon>
        <taxon>Zoopagomycota</taxon>
        <taxon>Kickxellomycotina</taxon>
        <taxon>Kickxellomycetes</taxon>
        <taxon>Kickxellales</taxon>
        <taxon>Kickxellaceae</taxon>
        <taxon>Linderina</taxon>
    </lineage>
</organism>
<gene>
    <name evidence="2" type="ORF">DL89DRAFT_281644</name>
</gene>
<feature type="transmembrane region" description="Helical" evidence="1">
    <location>
        <begin position="49"/>
        <end position="67"/>
    </location>
</feature>
<evidence type="ECO:0000313" key="3">
    <source>
        <dbReference type="Proteomes" id="UP000193922"/>
    </source>
</evidence>
<evidence type="ECO:0000256" key="1">
    <source>
        <dbReference type="SAM" id="Phobius"/>
    </source>
</evidence>
<name>A0A1Y1WHJ0_9FUNG</name>
<proteinExistence type="predicted"/>
<evidence type="ECO:0000313" key="2">
    <source>
        <dbReference type="EMBL" id="ORX72967.1"/>
    </source>
</evidence>
<reference evidence="2 3" key="1">
    <citation type="submission" date="2016-07" db="EMBL/GenBank/DDBJ databases">
        <title>Pervasive Adenine N6-methylation of Active Genes in Fungi.</title>
        <authorList>
            <consortium name="DOE Joint Genome Institute"/>
            <person name="Mondo S.J."/>
            <person name="Dannebaum R.O."/>
            <person name="Kuo R.C."/>
            <person name="Labutti K."/>
            <person name="Haridas S."/>
            <person name="Kuo A."/>
            <person name="Salamov A."/>
            <person name="Ahrendt S.R."/>
            <person name="Lipzen A."/>
            <person name="Sullivan W."/>
            <person name="Andreopoulos W.B."/>
            <person name="Clum A."/>
            <person name="Lindquist E."/>
            <person name="Daum C."/>
            <person name="Ramamoorthy G.K."/>
            <person name="Gryganskyi A."/>
            <person name="Culley D."/>
            <person name="Magnuson J.K."/>
            <person name="James T.Y."/>
            <person name="O'Malley M.A."/>
            <person name="Stajich J.E."/>
            <person name="Spatafora J.W."/>
            <person name="Visel A."/>
            <person name="Grigoriev I.V."/>
        </authorList>
    </citation>
    <scope>NUCLEOTIDE SEQUENCE [LARGE SCALE GENOMIC DNA]</scope>
    <source>
        <strain evidence="2 3">ATCC 12442</strain>
    </source>
</reference>
<dbReference type="Proteomes" id="UP000193922">
    <property type="component" value="Unassembled WGS sequence"/>
</dbReference>
<protein>
    <submittedName>
        <fullName evidence="2">Uncharacterized protein</fullName>
    </submittedName>
</protein>
<comment type="caution">
    <text evidence="2">The sequence shown here is derived from an EMBL/GenBank/DDBJ whole genome shotgun (WGS) entry which is preliminary data.</text>
</comment>
<dbReference type="RefSeq" id="XP_040746307.1">
    <property type="nucleotide sequence ID" value="XM_040889651.1"/>
</dbReference>
<dbReference type="GeneID" id="63806299"/>
<feature type="transmembrane region" description="Helical" evidence="1">
    <location>
        <begin position="128"/>
        <end position="145"/>
    </location>
</feature>
<sequence length="418" mass="44337">MANQWHNGEWTNLPAGWMPVQQVYPAVCYTLWAVAAGLWAAVQLRRRQGVPVLGVVLGFVPVLRFVSCLADQSRYSLWGSATYEATMVVVSTSLVDALADGAHFLVILAISKGWGVVRSRLVGSEKRLVSGLVIFIGVATLYDGATRGGGVLAVGVMQLAAVMYARASLSHTLRVHSIQVLRLVSRNSAALEAWAPGERVESGIAAAGTPALARNPRAVAGTGPRVGGRAQGAAAAVGGICGGAAAGAGFGYAFCRQLCGSAALRVHRLAGHPGRALDCLYGRVCVPAGQRHGYARHWPACTASRQHQEIHSAAAARLQRHGSTPDAAARQTEAVPQLRVIHDIGDWCPAVGADMGRHPAAHIRLPMSSARIYLMLPRDPLRSGRRAAKERPGERWGRRRGLCQQTGLSFGSRVFLAL</sequence>
<keyword evidence="1" id="KW-0812">Transmembrane</keyword>
<accession>A0A1Y1WHJ0</accession>
<feature type="transmembrane region" description="Helical" evidence="1">
    <location>
        <begin position="23"/>
        <end position="42"/>
    </location>
</feature>
<feature type="transmembrane region" description="Helical" evidence="1">
    <location>
        <begin position="87"/>
        <end position="108"/>
    </location>
</feature>
<keyword evidence="1" id="KW-0472">Membrane</keyword>